<evidence type="ECO:0000256" key="2">
    <source>
        <dbReference type="ARBA" id="ARBA00022525"/>
    </source>
</evidence>
<gene>
    <name evidence="6" type="ORF">P4O66_017063</name>
</gene>
<evidence type="ECO:0000256" key="4">
    <source>
        <dbReference type="SAM" id="SignalP"/>
    </source>
</evidence>
<reference evidence="6" key="1">
    <citation type="submission" date="2023-03" db="EMBL/GenBank/DDBJ databases">
        <title>Electrophorus voltai genome.</title>
        <authorList>
            <person name="Bian C."/>
        </authorList>
    </citation>
    <scope>NUCLEOTIDE SEQUENCE</scope>
    <source>
        <strain evidence="6">CB-2022</strain>
        <tissue evidence="6">Muscle</tissue>
    </source>
</reference>
<sequence length="283" mass="31236">VHRQYKSAQASCSSTAHSKTMMKVVKMKVLVLAVAALLLKVDSQLTDDEAEYLLRLNDRINALEISCTVVRRQYKSAQASCSSTAHSKTMKVVKMKVLVLAVAALLLKVDSQLTDEQAEYLLKLSNRITALEKSCTGGGRKVAFSVVHRPSSIKGYNIGITGPYDVASVLVHKHAITNIGNAYNTQTGIFTAPVKGVYFFTFTTYSWVSEADIGVSLYRNNEEILLIWETQDRGDNEDYASNSAALILEQGDKVYMNLPKGFRVSSSTTTNIHTFSGFLLYQL</sequence>
<dbReference type="SUPFAM" id="SSF49842">
    <property type="entry name" value="TNF-like"/>
    <property type="match status" value="1"/>
</dbReference>
<name>A0AAD9DNC4_9TELE</name>
<dbReference type="PRINTS" id="PR00007">
    <property type="entry name" value="COMPLEMNTC1Q"/>
</dbReference>
<organism evidence="6 7">
    <name type="scientific">Electrophorus voltai</name>
    <dbReference type="NCBI Taxonomy" id="2609070"/>
    <lineage>
        <taxon>Eukaryota</taxon>
        <taxon>Metazoa</taxon>
        <taxon>Chordata</taxon>
        <taxon>Craniata</taxon>
        <taxon>Vertebrata</taxon>
        <taxon>Euteleostomi</taxon>
        <taxon>Actinopterygii</taxon>
        <taxon>Neopterygii</taxon>
        <taxon>Teleostei</taxon>
        <taxon>Ostariophysi</taxon>
        <taxon>Gymnotiformes</taxon>
        <taxon>Gymnotoidei</taxon>
        <taxon>Gymnotidae</taxon>
        <taxon>Electrophorus</taxon>
    </lineage>
</organism>
<feature type="chain" id="PRO_5041985100" description="C1q domain-containing protein" evidence="4">
    <location>
        <begin position="44"/>
        <end position="283"/>
    </location>
</feature>
<feature type="signal peptide" evidence="4">
    <location>
        <begin position="1"/>
        <end position="43"/>
    </location>
</feature>
<dbReference type="AlphaFoldDB" id="A0AAD9DNC4"/>
<dbReference type="PANTHER" id="PTHR22923:SF102">
    <property type="entry name" value="CEREBELLIN 13-RELATED"/>
    <property type="match status" value="1"/>
</dbReference>
<evidence type="ECO:0000256" key="3">
    <source>
        <dbReference type="ARBA" id="ARBA00022729"/>
    </source>
</evidence>
<keyword evidence="3 4" id="KW-0732">Signal</keyword>
<keyword evidence="7" id="KW-1185">Reference proteome</keyword>
<dbReference type="InterPro" id="IPR008983">
    <property type="entry name" value="Tumour_necrosis_fac-like_dom"/>
</dbReference>
<evidence type="ECO:0000256" key="1">
    <source>
        <dbReference type="ARBA" id="ARBA00004613"/>
    </source>
</evidence>
<comment type="caution">
    <text evidence="6">The sequence shown here is derived from an EMBL/GenBank/DDBJ whole genome shotgun (WGS) entry which is preliminary data.</text>
</comment>
<accession>A0AAD9DNC4</accession>
<dbReference type="InterPro" id="IPR050822">
    <property type="entry name" value="Cerebellin_Synaptic_Org"/>
</dbReference>
<dbReference type="Proteomes" id="UP001239994">
    <property type="component" value="Unassembled WGS sequence"/>
</dbReference>
<dbReference type="PANTHER" id="PTHR22923">
    <property type="entry name" value="CEREBELLIN-RELATED"/>
    <property type="match status" value="1"/>
</dbReference>
<keyword evidence="2" id="KW-0964">Secreted</keyword>
<protein>
    <recommendedName>
        <fullName evidence="5">C1q domain-containing protein</fullName>
    </recommendedName>
</protein>
<dbReference type="EMBL" id="JAROKS010000024">
    <property type="protein sequence ID" value="KAK1787203.1"/>
    <property type="molecule type" value="Genomic_DNA"/>
</dbReference>
<feature type="non-terminal residue" evidence="6">
    <location>
        <position position="1"/>
    </location>
</feature>
<proteinExistence type="predicted"/>
<dbReference type="SMART" id="SM00110">
    <property type="entry name" value="C1Q"/>
    <property type="match status" value="1"/>
</dbReference>
<dbReference type="InterPro" id="IPR001073">
    <property type="entry name" value="C1q_dom"/>
</dbReference>
<evidence type="ECO:0000313" key="6">
    <source>
        <dbReference type="EMBL" id="KAK1787203.1"/>
    </source>
</evidence>
<evidence type="ECO:0000313" key="7">
    <source>
        <dbReference type="Proteomes" id="UP001239994"/>
    </source>
</evidence>
<evidence type="ECO:0000259" key="5">
    <source>
        <dbReference type="PROSITE" id="PS50871"/>
    </source>
</evidence>
<feature type="domain" description="C1q" evidence="5">
    <location>
        <begin position="137"/>
        <end position="283"/>
    </location>
</feature>
<dbReference type="GO" id="GO:0005576">
    <property type="term" value="C:extracellular region"/>
    <property type="evidence" value="ECO:0007669"/>
    <property type="project" value="UniProtKB-SubCell"/>
</dbReference>
<dbReference type="Gene3D" id="2.60.120.40">
    <property type="match status" value="1"/>
</dbReference>
<dbReference type="Pfam" id="PF00386">
    <property type="entry name" value="C1q"/>
    <property type="match status" value="1"/>
</dbReference>
<comment type="subcellular location">
    <subcellularLocation>
        <location evidence="1">Secreted</location>
    </subcellularLocation>
</comment>
<dbReference type="PROSITE" id="PS50871">
    <property type="entry name" value="C1Q"/>
    <property type="match status" value="1"/>
</dbReference>